<evidence type="ECO:0000256" key="13">
    <source>
        <dbReference type="ARBA" id="ARBA00023237"/>
    </source>
</evidence>
<dbReference type="EMBL" id="FZOA01000001">
    <property type="protein sequence ID" value="SNR63222.1"/>
    <property type="molecule type" value="Genomic_DNA"/>
</dbReference>
<dbReference type="GO" id="GO:0015344">
    <property type="term" value="F:siderophore uptake transmembrane transporter activity"/>
    <property type="evidence" value="ECO:0007669"/>
    <property type="project" value="TreeGrafter"/>
</dbReference>
<dbReference type="GO" id="GO:0038023">
    <property type="term" value="F:signaling receptor activity"/>
    <property type="evidence" value="ECO:0007669"/>
    <property type="project" value="InterPro"/>
</dbReference>
<dbReference type="CDD" id="cd01347">
    <property type="entry name" value="ligand_gated_channel"/>
    <property type="match status" value="1"/>
</dbReference>
<dbReference type="AlphaFoldDB" id="A0A238XWY5"/>
<evidence type="ECO:0000259" key="18">
    <source>
        <dbReference type="Pfam" id="PF00593"/>
    </source>
</evidence>
<dbReference type="PANTHER" id="PTHR32552">
    <property type="entry name" value="FERRICHROME IRON RECEPTOR-RELATED"/>
    <property type="match status" value="1"/>
</dbReference>
<keyword evidence="12 20" id="KW-0675">Receptor</keyword>
<evidence type="ECO:0000256" key="1">
    <source>
        <dbReference type="ARBA" id="ARBA00004571"/>
    </source>
</evidence>
<dbReference type="GO" id="GO:0009279">
    <property type="term" value="C:cell outer membrane"/>
    <property type="evidence" value="ECO:0007669"/>
    <property type="project" value="UniProtKB-SubCell"/>
</dbReference>
<evidence type="ECO:0000313" key="21">
    <source>
        <dbReference type="Proteomes" id="UP000198305"/>
    </source>
</evidence>
<feature type="domain" description="TonB-dependent receptor plug" evidence="19">
    <location>
        <begin position="61"/>
        <end position="161"/>
    </location>
</feature>
<keyword evidence="4 14" id="KW-1134">Transmembrane beta strand</keyword>
<dbReference type="InterPro" id="IPR039426">
    <property type="entry name" value="TonB-dep_rcpt-like"/>
</dbReference>
<dbReference type="InterPro" id="IPR010917">
    <property type="entry name" value="TonB_rcpt_CS"/>
</dbReference>
<feature type="short sequence motif" description="TonB C-terminal box" evidence="15">
    <location>
        <begin position="700"/>
        <end position="717"/>
    </location>
</feature>
<keyword evidence="11 14" id="KW-0472">Membrane</keyword>
<evidence type="ECO:0000256" key="11">
    <source>
        <dbReference type="ARBA" id="ARBA00023136"/>
    </source>
</evidence>
<dbReference type="RefSeq" id="WP_179212026.1">
    <property type="nucleotide sequence ID" value="NZ_FZOA01000001.1"/>
</dbReference>
<gene>
    <name evidence="20" type="ORF">SAMN05192560_0255</name>
</gene>
<keyword evidence="3 14" id="KW-0813">Transport</keyword>
<keyword evidence="8" id="KW-0408">Iron</keyword>
<dbReference type="Gene3D" id="2.170.130.10">
    <property type="entry name" value="TonB-dependent receptor, plug domain"/>
    <property type="match status" value="1"/>
</dbReference>
<evidence type="ECO:0000256" key="8">
    <source>
        <dbReference type="ARBA" id="ARBA00023004"/>
    </source>
</evidence>
<dbReference type="Pfam" id="PF00593">
    <property type="entry name" value="TonB_dep_Rec_b-barrel"/>
    <property type="match status" value="1"/>
</dbReference>
<dbReference type="Proteomes" id="UP000198305">
    <property type="component" value="Unassembled WGS sequence"/>
</dbReference>
<dbReference type="PANTHER" id="PTHR32552:SF89">
    <property type="entry name" value="CATECHOLATE SIDEROPHORE RECEPTOR FIU"/>
    <property type="match status" value="1"/>
</dbReference>
<dbReference type="SUPFAM" id="SSF56935">
    <property type="entry name" value="Porins"/>
    <property type="match status" value="1"/>
</dbReference>
<dbReference type="InterPro" id="IPR036942">
    <property type="entry name" value="Beta-barrel_TonB_sf"/>
</dbReference>
<keyword evidence="10 16" id="KW-0798">TonB box</keyword>
<evidence type="ECO:0000256" key="6">
    <source>
        <dbReference type="ARBA" id="ARBA00022692"/>
    </source>
</evidence>
<evidence type="ECO:0000256" key="12">
    <source>
        <dbReference type="ARBA" id="ARBA00023170"/>
    </source>
</evidence>
<dbReference type="Pfam" id="PF07715">
    <property type="entry name" value="Plug"/>
    <property type="match status" value="1"/>
</dbReference>
<evidence type="ECO:0000256" key="15">
    <source>
        <dbReference type="PROSITE-ProRule" id="PRU10144"/>
    </source>
</evidence>
<dbReference type="InterPro" id="IPR037066">
    <property type="entry name" value="Plug_dom_sf"/>
</dbReference>
<feature type="domain" description="TonB-dependent receptor-like beta-barrel" evidence="18">
    <location>
        <begin position="239"/>
        <end position="684"/>
    </location>
</feature>
<feature type="signal peptide" evidence="17">
    <location>
        <begin position="1"/>
        <end position="27"/>
    </location>
</feature>
<accession>A0A238XWY5</accession>
<comment type="subcellular location">
    <subcellularLocation>
        <location evidence="1 14">Cell outer membrane</location>
        <topology evidence="1 14">Multi-pass membrane protein</topology>
    </subcellularLocation>
</comment>
<evidence type="ECO:0000256" key="5">
    <source>
        <dbReference type="ARBA" id="ARBA00022496"/>
    </source>
</evidence>
<name>A0A238XWY5_9PROT</name>
<reference evidence="21" key="1">
    <citation type="submission" date="2017-06" db="EMBL/GenBank/DDBJ databases">
        <authorList>
            <person name="Varghese N."/>
            <person name="Submissions S."/>
        </authorList>
    </citation>
    <scope>NUCLEOTIDE SEQUENCE [LARGE SCALE GENOMIC DNA]</scope>
    <source>
        <strain evidence="21">Ca-68</strain>
    </source>
</reference>
<dbReference type="InterPro" id="IPR010105">
    <property type="entry name" value="TonB_sidphr_rcpt"/>
</dbReference>
<keyword evidence="13 14" id="KW-0998">Cell outer membrane</keyword>
<dbReference type="PROSITE" id="PS52016">
    <property type="entry name" value="TONB_DEPENDENT_REC_3"/>
    <property type="match status" value="1"/>
</dbReference>
<feature type="chain" id="PRO_5013235108" evidence="17">
    <location>
        <begin position="28"/>
        <end position="717"/>
    </location>
</feature>
<dbReference type="GO" id="GO:0015891">
    <property type="term" value="P:siderophore transport"/>
    <property type="evidence" value="ECO:0007669"/>
    <property type="project" value="InterPro"/>
</dbReference>
<evidence type="ECO:0000256" key="2">
    <source>
        <dbReference type="ARBA" id="ARBA00009810"/>
    </source>
</evidence>
<organism evidence="20 21">
    <name type="scientific">Methylobacillus rhizosphaerae</name>
    <dbReference type="NCBI Taxonomy" id="551994"/>
    <lineage>
        <taxon>Bacteria</taxon>
        <taxon>Pseudomonadati</taxon>
        <taxon>Pseudomonadota</taxon>
        <taxon>Betaproteobacteria</taxon>
        <taxon>Nitrosomonadales</taxon>
        <taxon>Methylophilaceae</taxon>
        <taxon>Methylobacillus</taxon>
    </lineage>
</organism>
<dbReference type="PROSITE" id="PS01156">
    <property type="entry name" value="TONB_DEPENDENT_REC_2"/>
    <property type="match status" value="1"/>
</dbReference>
<dbReference type="NCBIfam" id="TIGR01783">
    <property type="entry name" value="TonB-siderophor"/>
    <property type="match status" value="1"/>
</dbReference>
<keyword evidence="7 17" id="KW-0732">Signal</keyword>
<keyword evidence="6 14" id="KW-0812">Transmembrane</keyword>
<evidence type="ECO:0000256" key="7">
    <source>
        <dbReference type="ARBA" id="ARBA00022729"/>
    </source>
</evidence>
<evidence type="ECO:0000256" key="3">
    <source>
        <dbReference type="ARBA" id="ARBA00022448"/>
    </source>
</evidence>
<evidence type="ECO:0000256" key="4">
    <source>
        <dbReference type="ARBA" id="ARBA00022452"/>
    </source>
</evidence>
<evidence type="ECO:0000256" key="9">
    <source>
        <dbReference type="ARBA" id="ARBA00023065"/>
    </source>
</evidence>
<evidence type="ECO:0000256" key="17">
    <source>
        <dbReference type="SAM" id="SignalP"/>
    </source>
</evidence>
<dbReference type="Gene3D" id="2.40.170.20">
    <property type="entry name" value="TonB-dependent receptor, beta-barrel domain"/>
    <property type="match status" value="1"/>
</dbReference>
<keyword evidence="9" id="KW-0406">Ion transport</keyword>
<evidence type="ECO:0000256" key="10">
    <source>
        <dbReference type="ARBA" id="ARBA00023077"/>
    </source>
</evidence>
<keyword evidence="21" id="KW-1185">Reference proteome</keyword>
<evidence type="ECO:0000259" key="19">
    <source>
        <dbReference type="Pfam" id="PF07715"/>
    </source>
</evidence>
<dbReference type="InterPro" id="IPR012910">
    <property type="entry name" value="Plug_dom"/>
</dbReference>
<keyword evidence="5" id="KW-0410">Iron transport</keyword>
<evidence type="ECO:0000256" key="16">
    <source>
        <dbReference type="RuleBase" id="RU003357"/>
    </source>
</evidence>
<evidence type="ECO:0000256" key="14">
    <source>
        <dbReference type="PROSITE-ProRule" id="PRU01360"/>
    </source>
</evidence>
<dbReference type="FunFam" id="2.170.130.10:FF:000001">
    <property type="entry name" value="Catecholate siderophore TonB-dependent receptor"/>
    <property type="match status" value="1"/>
</dbReference>
<protein>
    <submittedName>
        <fullName evidence="20">Catecholate siderophore receptor</fullName>
    </submittedName>
</protein>
<evidence type="ECO:0000313" key="20">
    <source>
        <dbReference type="EMBL" id="SNR63222.1"/>
    </source>
</evidence>
<comment type="similarity">
    <text evidence="2 14 16">Belongs to the TonB-dependent receptor family.</text>
</comment>
<sequence>MKIRNYDAAMKPVATAVAMLFAGSAYAADEAVTLPELQIQSQKENPYKVEKSANQKFTAPLKDTPKTVTVITEDVIKDSGSLTLQDALRTTPGITFGVGEGGSGGAMSDRPFIRGYDAQASIFVDGFRDLATQNREVFAIERVEVIKGPGGAFDGQGSAGGSINIVTKKAKADNFTAGSVGIGTDNYRRVTFDGNYMLGDDAAIRLVGMTHDADTPGRDGVDVKRWGFMPSLTLGLNGPTTATMSWYHMESDDTPDRGFPFMNGKPIPASKDHFFGYTNRDYQETTTDIGTLELKHTFDNDVTLRNISRYGISDNEYVMSSPRVTTYPMLSRTNHARKVKTTSVANTTDVSFGFETAEIKHTMNVGVTISRDVTYQYRNVAVAGVNPEVDANNPNNTAPAGVATVSFPDHDANNRSTSFNRSIYAFDTIEFNDQWLLNAGIRYDKFEARRHVNIVDGVEGVGESDNGSFNYQLGLVYKVQPNGSIYATYATSTVPMGISNGAVGPDNGSDISVATQDLDPERVKSFEVGTKWDVLDGLALNAAVFHIKRTDSRVTNVDTGLLDNIGETKVQGLELGAAGRLTDKWNVFAGYTYLDSEQVKTATNATGLAGKGKSLPTVARNSASVWTTYELLPKLTVGGGAFYTDEMYVNTANTLKVPSYVRLDAMATYKFDERINLQLNVQNLTDKRYFSNAGSSHGGLATVAAGRFAFLSLNFKF</sequence>
<proteinExistence type="inferred from homology"/>
<dbReference type="InterPro" id="IPR000531">
    <property type="entry name" value="Beta-barrel_TonB"/>
</dbReference>